<feature type="domain" description="MoaB/Mog" evidence="2">
    <location>
        <begin position="4"/>
        <end position="174"/>
    </location>
</feature>
<evidence type="ECO:0000259" key="2">
    <source>
        <dbReference type="SMART" id="SM00852"/>
    </source>
</evidence>
<dbReference type="NCBIfam" id="TIGR00199">
    <property type="entry name" value="PncC_domain"/>
    <property type="match status" value="1"/>
</dbReference>
<dbReference type="PANTHER" id="PTHR13939">
    <property type="entry name" value="NICOTINAMIDE-NUCLEOTIDE AMIDOHYDROLASE PNCC"/>
    <property type="match status" value="1"/>
</dbReference>
<name>A0ABW4Z9M0_9BACT</name>
<dbReference type="SUPFAM" id="SSF142433">
    <property type="entry name" value="CinA-like"/>
    <property type="match status" value="1"/>
</dbReference>
<dbReference type="HAMAP" id="MF_00226_B">
    <property type="entry name" value="CinA_B"/>
    <property type="match status" value="1"/>
</dbReference>
<dbReference type="InterPro" id="IPR008135">
    <property type="entry name" value="Competence-induced_CinA"/>
</dbReference>
<dbReference type="NCBIfam" id="NF001813">
    <property type="entry name" value="PRK00549.1"/>
    <property type="match status" value="1"/>
</dbReference>
<dbReference type="NCBIfam" id="TIGR00200">
    <property type="entry name" value="cinA_nterm"/>
    <property type="match status" value="1"/>
</dbReference>
<dbReference type="Pfam" id="PF02464">
    <property type="entry name" value="CinA"/>
    <property type="match status" value="1"/>
</dbReference>
<organism evidence="3 4">
    <name type="scientific">Rubritalea tangerina</name>
    <dbReference type="NCBI Taxonomy" id="430798"/>
    <lineage>
        <taxon>Bacteria</taxon>
        <taxon>Pseudomonadati</taxon>
        <taxon>Verrucomicrobiota</taxon>
        <taxon>Verrucomicrobiia</taxon>
        <taxon>Verrucomicrobiales</taxon>
        <taxon>Rubritaleaceae</taxon>
        <taxon>Rubritalea</taxon>
    </lineage>
</organism>
<dbReference type="PIRSF" id="PIRSF006728">
    <property type="entry name" value="CinA"/>
    <property type="match status" value="1"/>
</dbReference>
<dbReference type="Pfam" id="PF00994">
    <property type="entry name" value="MoCF_biosynth"/>
    <property type="match status" value="1"/>
</dbReference>
<dbReference type="InterPro" id="IPR001453">
    <property type="entry name" value="MoaB/Mog_dom"/>
</dbReference>
<dbReference type="SUPFAM" id="SSF53218">
    <property type="entry name" value="Molybdenum cofactor biosynthesis proteins"/>
    <property type="match status" value="1"/>
</dbReference>
<dbReference type="EMBL" id="JBHUJB010000028">
    <property type="protein sequence ID" value="MFD2158511.1"/>
    <property type="molecule type" value="Genomic_DNA"/>
</dbReference>
<keyword evidence="4" id="KW-1185">Reference proteome</keyword>
<dbReference type="PANTHER" id="PTHR13939:SF0">
    <property type="entry name" value="NMN AMIDOHYDROLASE-LIKE PROTEIN YFAY"/>
    <property type="match status" value="1"/>
</dbReference>
<reference evidence="4" key="1">
    <citation type="journal article" date="2019" name="Int. J. Syst. Evol. Microbiol.">
        <title>The Global Catalogue of Microorganisms (GCM) 10K type strain sequencing project: providing services to taxonomists for standard genome sequencing and annotation.</title>
        <authorList>
            <consortium name="The Broad Institute Genomics Platform"/>
            <consortium name="The Broad Institute Genome Sequencing Center for Infectious Disease"/>
            <person name="Wu L."/>
            <person name="Ma J."/>
        </authorList>
    </citation>
    <scope>NUCLEOTIDE SEQUENCE [LARGE SCALE GENOMIC DNA]</scope>
    <source>
        <strain evidence="4">CCUG 57942</strain>
    </source>
</reference>
<dbReference type="Proteomes" id="UP001597389">
    <property type="component" value="Unassembled WGS sequence"/>
</dbReference>
<protein>
    <recommendedName>
        <fullName evidence="1">CinA-like protein</fullName>
    </recommendedName>
</protein>
<dbReference type="InterPro" id="IPR008136">
    <property type="entry name" value="CinA_C"/>
</dbReference>
<dbReference type="InterPro" id="IPR036653">
    <property type="entry name" value="CinA-like_C"/>
</dbReference>
<gene>
    <name evidence="3" type="ORF">ACFSW8_06350</name>
</gene>
<dbReference type="InterPro" id="IPR036425">
    <property type="entry name" value="MoaB/Mog-like_dom_sf"/>
</dbReference>
<evidence type="ECO:0000256" key="1">
    <source>
        <dbReference type="HAMAP-Rule" id="MF_00226"/>
    </source>
</evidence>
<comment type="caution">
    <text evidence="3">The sequence shown here is derived from an EMBL/GenBank/DDBJ whole genome shotgun (WGS) entry which is preliminary data.</text>
</comment>
<sequence length="411" mass="43620">MQVEILNTGTELLLGTTQNTHGGWLGAALRNLGVRVARQVTVADGEPVMEAIKEGVERADILIVTGGLGPTSDDLTREAVAEAMGIELIEDEHALRVIEAFFQKIGKEMAPSNRKQALIPCGAEVLPNPNGTAPGVYVPPRLGKGAPCAVFLLPGPPRELYPMYHAEVPHRVRALADIGESHTMVEMKFTGIGESDFHESLDSRLQAIRGLEVGYCARPSEVDLRLIGEAEVVEEARQLVAEVFPDEMISDDGRSLEKVVVDLLTEKGLLIATAESCTGGAIASRLTDVAGASEVFTHGFVSYSNAAKSQLLGVDEAALEAHGAVSEVVAKAMAEGALQQSGADIAVAVTGIAGPGGGSEEKPVGTVWIGLAVRGREVAAVRAFYPKDRATFKLMVEQRALDMVRKVLVRF</sequence>
<dbReference type="Gene3D" id="3.90.950.20">
    <property type="entry name" value="CinA-like"/>
    <property type="match status" value="1"/>
</dbReference>
<dbReference type="Pfam" id="PF18146">
    <property type="entry name" value="CinA_KH"/>
    <property type="match status" value="1"/>
</dbReference>
<dbReference type="CDD" id="cd00885">
    <property type="entry name" value="cinA"/>
    <property type="match status" value="1"/>
</dbReference>
<dbReference type="RefSeq" id="WP_377177752.1">
    <property type="nucleotide sequence ID" value="NZ_JBHUJB010000028.1"/>
</dbReference>
<proteinExistence type="inferred from homology"/>
<evidence type="ECO:0000313" key="3">
    <source>
        <dbReference type="EMBL" id="MFD2158511.1"/>
    </source>
</evidence>
<evidence type="ECO:0000313" key="4">
    <source>
        <dbReference type="Proteomes" id="UP001597389"/>
    </source>
</evidence>
<dbReference type="InterPro" id="IPR041424">
    <property type="entry name" value="CinA_KH"/>
</dbReference>
<comment type="similarity">
    <text evidence="1">Belongs to the CinA family.</text>
</comment>
<dbReference type="Gene3D" id="3.40.980.10">
    <property type="entry name" value="MoaB/Mog-like domain"/>
    <property type="match status" value="1"/>
</dbReference>
<dbReference type="SMART" id="SM00852">
    <property type="entry name" value="MoCF_biosynth"/>
    <property type="match status" value="1"/>
</dbReference>
<dbReference type="InterPro" id="IPR050101">
    <property type="entry name" value="CinA"/>
</dbReference>
<accession>A0ABW4Z9M0</accession>